<dbReference type="Gene3D" id="3.30.565.10">
    <property type="entry name" value="Histidine kinase-like ATPase, C-terminal domain"/>
    <property type="match status" value="1"/>
</dbReference>
<protein>
    <recommendedName>
        <fullName evidence="2">histidine kinase</fullName>
        <ecNumber evidence="2">2.7.13.3</ecNumber>
    </recommendedName>
</protein>
<keyword evidence="5" id="KW-0547">Nucleotide-binding</keyword>
<dbReference type="PROSITE" id="PS50109">
    <property type="entry name" value="HIS_KIN"/>
    <property type="match status" value="1"/>
</dbReference>
<feature type="domain" description="Histidine kinase" evidence="4">
    <location>
        <begin position="235"/>
        <end position="456"/>
    </location>
</feature>
<dbReference type="GO" id="GO:0005524">
    <property type="term" value="F:ATP binding"/>
    <property type="evidence" value="ECO:0007669"/>
    <property type="project" value="UniProtKB-KW"/>
</dbReference>
<dbReference type="Pfam" id="PF02518">
    <property type="entry name" value="HATPase_c"/>
    <property type="match status" value="1"/>
</dbReference>
<dbReference type="InterPro" id="IPR035965">
    <property type="entry name" value="PAS-like_dom_sf"/>
</dbReference>
<dbReference type="PANTHER" id="PTHR43065:SF51">
    <property type="entry name" value="HISTIDINE KINASE"/>
    <property type="match status" value="1"/>
</dbReference>
<gene>
    <name evidence="5" type="ORF">QRD43_14740</name>
</gene>
<dbReference type="EC" id="2.7.13.3" evidence="2"/>
<dbReference type="EMBL" id="JASVDS010000004">
    <property type="protein sequence ID" value="MDL5033169.1"/>
    <property type="molecule type" value="Genomic_DNA"/>
</dbReference>
<evidence type="ECO:0000256" key="3">
    <source>
        <dbReference type="SAM" id="Phobius"/>
    </source>
</evidence>
<comment type="caution">
    <text evidence="5">The sequence shown here is derived from an EMBL/GenBank/DDBJ whole genome shotgun (WGS) entry which is preliminary data.</text>
</comment>
<accession>A0ABT7LJX5</accession>
<dbReference type="InterPro" id="IPR005467">
    <property type="entry name" value="His_kinase_dom"/>
</dbReference>
<sequence length="462" mass="50076">MTPRTSGKTWPLPCEAWLGGWAAGLPALLALALCLWQLPWLIYPKILLMTLALLAWAWGGWSWQRRWQDRLRQAANVLEGLAQGDPTLRLHAGPGLAELATPIAALGRQLRQVQDQARAEQDLTRTVLQALDLAVLAFDEAGRLCLINPSAELLLKAPGAALLGRTAESLGLSGWMEGAQEVVCEHAFPGASGTWRIRRHRQALAAPGHTLLCISDLRQALREQELKAWHHLLRVLSHEVQNALAPIISLSGSLQPGAAAAARAEAPPSPTWSEDLREALPLIESRARQLSEFVRRYARWSRLPEPQWQLFDLLPLLQRLAALSGGVRLAWVDAAGEPCEAPASLPFHGDAGQIEQLLGNLLKNAHEAEQAAGIAAPEVELVCACPPERLWLRDRGVGLANPANLFVPFYTTKPGGSGIGLVLSRQIAEGHGGSLWLSARQDGPGAEARLHFPGMARAAVKQ</sequence>
<keyword evidence="5" id="KW-0067">ATP-binding</keyword>
<dbReference type="SMART" id="SM00387">
    <property type="entry name" value="HATPase_c"/>
    <property type="match status" value="1"/>
</dbReference>
<comment type="catalytic activity">
    <reaction evidence="1">
        <text>ATP + protein L-histidine = ADP + protein N-phospho-L-histidine.</text>
        <dbReference type="EC" id="2.7.13.3"/>
    </reaction>
</comment>
<keyword evidence="3" id="KW-1133">Transmembrane helix</keyword>
<keyword evidence="6" id="KW-1185">Reference proteome</keyword>
<evidence type="ECO:0000256" key="1">
    <source>
        <dbReference type="ARBA" id="ARBA00000085"/>
    </source>
</evidence>
<evidence type="ECO:0000256" key="2">
    <source>
        <dbReference type="ARBA" id="ARBA00012438"/>
    </source>
</evidence>
<dbReference type="RefSeq" id="WP_285983262.1">
    <property type="nucleotide sequence ID" value="NZ_JASVDS010000004.1"/>
</dbReference>
<dbReference type="Proteomes" id="UP001238603">
    <property type="component" value="Unassembled WGS sequence"/>
</dbReference>
<dbReference type="Gene3D" id="3.30.450.20">
    <property type="entry name" value="PAS domain"/>
    <property type="match status" value="1"/>
</dbReference>
<dbReference type="PRINTS" id="PR00344">
    <property type="entry name" value="BCTRLSENSOR"/>
</dbReference>
<evidence type="ECO:0000313" key="6">
    <source>
        <dbReference type="Proteomes" id="UP001238603"/>
    </source>
</evidence>
<reference evidence="5 6" key="1">
    <citation type="submission" date="2023-06" db="EMBL/GenBank/DDBJ databases">
        <title>Pelomonas sp. APW6 16S ribosomal RNA gene genome sequencing and assembly.</title>
        <authorList>
            <person name="Woo H."/>
        </authorList>
    </citation>
    <scope>NUCLEOTIDE SEQUENCE [LARGE SCALE GENOMIC DNA]</scope>
    <source>
        <strain evidence="5 6">APW6</strain>
    </source>
</reference>
<dbReference type="SUPFAM" id="SSF55874">
    <property type="entry name" value="ATPase domain of HSP90 chaperone/DNA topoisomerase II/histidine kinase"/>
    <property type="match status" value="1"/>
</dbReference>
<evidence type="ECO:0000259" key="4">
    <source>
        <dbReference type="PROSITE" id="PS50109"/>
    </source>
</evidence>
<proteinExistence type="predicted"/>
<dbReference type="InterPro" id="IPR003594">
    <property type="entry name" value="HATPase_dom"/>
</dbReference>
<organism evidence="5 6">
    <name type="scientific">Roseateles subflavus</name>
    <dbReference type="NCBI Taxonomy" id="3053353"/>
    <lineage>
        <taxon>Bacteria</taxon>
        <taxon>Pseudomonadati</taxon>
        <taxon>Pseudomonadota</taxon>
        <taxon>Betaproteobacteria</taxon>
        <taxon>Burkholderiales</taxon>
        <taxon>Sphaerotilaceae</taxon>
        <taxon>Roseateles</taxon>
    </lineage>
</organism>
<feature type="transmembrane region" description="Helical" evidence="3">
    <location>
        <begin position="21"/>
        <end position="40"/>
    </location>
</feature>
<dbReference type="InterPro" id="IPR036890">
    <property type="entry name" value="HATPase_C_sf"/>
</dbReference>
<dbReference type="PANTHER" id="PTHR43065">
    <property type="entry name" value="SENSOR HISTIDINE KINASE"/>
    <property type="match status" value="1"/>
</dbReference>
<evidence type="ECO:0000313" key="5">
    <source>
        <dbReference type="EMBL" id="MDL5033169.1"/>
    </source>
</evidence>
<name>A0ABT7LJX5_9BURK</name>
<keyword evidence="3" id="KW-0812">Transmembrane</keyword>
<dbReference type="InterPro" id="IPR004358">
    <property type="entry name" value="Sig_transdc_His_kin-like_C"/>
</dbReference>
<keyword evidence="3" id="KW-0472">Membrane</keyword>
<dbReference type="SUPFAM" id="SSF55785">
    <property type="entry name" value="PYP-like sensor domain (PAS domain)"/>
    <property type="match status" value="1"/>
</dbReference>